<dbReference type="Gene3D" id="1.10.8.60">
    <property type="match status" value="1"/>
</dbReference>
<dbReference type="InterPro" id="IPR011579">
    <property type="entry name" value="ATPase_dom"/>
</dbReference>
<organism evidence="2 3">
    <name type="scientific">Saccharolobus shibatae</name>
    <dbReference type="NCBI Taxonomy" id="2286"/>
    <lineage>
        <taxon>Archaea</taxon>
        <taxon>Thermoproteota</taxon>
        <taxon>Thermoprotei</taxon>
        <taxon>Sulfolobales</taxon>
        <taxon>Sulfolobaceae</taxon>
        <taxon>Saccharolobus</taxon>
    </lineage>
</organism>
<sequence length="329" mass="37631">MIIVTGLRRIGKSSLVLAGLNSLNRGYTFVDVRKIYDSVSKRITPDKLYEEIHSSLIKISKMYHLKDILKRFDISLEYPIRISKKEENVEKDLANMFSALNEIGLNNKPIPIVFDEAQYLRFSTVGLKPLLAHIYDYMKGLVLIFTGSEVGLLEDFLGVDDAKSELYGRYYCSIELKPFDEEKSKEFLKKGFEEFNVKVEDSLVNEAVNELDGIVGWLVYFGKLYLEKRRSDVIREVKELGSRLVREELRELVTKTDHLLLTLKDEGSPRAVHTFVVYRLHFHHFIASGIYPPRSVRPAVDHGLGLQPITPIPHQELPSALGSWGLGDM</sequence>
<dbReference type="Gene3D" id="3.40.50.300">
    <property type="entry name" value="P-loop containing nucleotide triphosphate hydrolases"/>
    <property type="match status" value="1"/>
</dbReference>
<evidence type="ECO:0000313" key="2">
    <source>
        <dbReference type="EMBL" id="QXJ32402.1"/>
    </source>
</evidence>
<dbReference type="InterPro" id="IPR027417">
    <property type="entry name" value="P-loop_NTPase"/>
</dbReference>
<name>A0A8F5GXF3_9CREN</name>
<dbReference type="AlphaFoldDB" id="A0A8F5GXF3"/>
<gene>
    <name evidence="2" type="ORF">J5U21_02053</name>
</gene>
<dbReference type="GO" id="GO:0005524">
    <property type="term" value="F:ATP binding"/>
    <property type="evidence" value="ECO:0007669"/>
    <property type="project" value="InterPro"/>
</dbReference>
<proteinExistence type="predicted"/>
<dbReference type="EMBL" id="CP077715">
    <property type="protein sequence ID" value="QXJ32402.1"/>
    <property type="molecule type" value="Genomic_DNA"/>
</dbReference>
<dbReference type="Proteomes" id="UP000693941">
    <property type="component" value="Chromosome"/>
</dbReference>
<dbReference type="Pfam" id="PF01637">
    <property type="entry name" value="ATPase_2"/>
    <property type="match status" value="1"/>
</dbReference>
<feature type="domain" description="ATPase" evidence="1">
    <location>
        <begin position="2"/>
        <end position="220"/>
    </location>
</feature>
<evidence type="ECO:0000313" key="3">
    <source>
        <dbReference type="Proteomes" id="UP000693941"/>
    </source>
</evidence>
<dbReference type="PANTHER" id="PTHR34301:SF8">
    <property type="entry name" value="ATPASE DOMAIN-CONTAINING PROTEIN"/>
    <property type="match status" value="1"/>
</dbReference>
<evidence type="ECO:0000259" key="1">
    <source>
        <dbReference type="Pfam" id="PF01637"/>
    </source>
</evidence>
<dbReference type="RefSeq" id="WP_261310596.1">
    <property type="nucleotide sequence ID" value="NZ_CP077715.1"/>
</dbReference>
<reference evidence="2" key="1">
    <citation type="journal article" date="2021" name="Environ. Microbiol.">
        <title>New insights into the diversity and evolution of the archaeal mobilome from three complete genomes of Saccharolobus shibatae.</title>
        <authorList>
            <person name="Medvedeva S."/>
            <person name="Brandt D."/>
            <person name="Cvirkaite-Krupovic V."/>
            <person name="Liu Y."/>
            <person name="Severinov K."/>
            <person name="Ishino S."/>
            <person name="Ishino Y."/>
            <person name="Prangishvili D."/>
            <person name="Kalinowski J."/>
            <person name="Krupovic M."/>
        </authorList>
    </citation>
    <scope>NUCLEOTIDE SEQUENCE</scope>
    <source>
        <strain evidence="2">BEU9</strain>
    </source>
</reference>
<dbReference type="GeneID" id="65560487"/>
<accession>A0A8F5GXF3</accession>
<dbReference type="PANTHER" id="PTHR34301">
    <property type="entry name" value="DNA-BINDING PROTEIN-RELATED"/>
    <property type="match status" value="1"/>
</dbReference>
<protein>
    <recommendedName>
        <fullName evidence="1">ATPase domain-containing protein</fullName>
    </recommendedName>
</protein>
<dbReference type="SUPFAM" id="SSF52540">
    <property type="entry name" value="P-loop containing nucleoside triphosphate hydrolases"/>
    <property type="match status" value="1"/>
</dbReference>